<feature type="transmembrane region" description="Helical" evidence="1">
    <location>
        <begin position="530"/>
        <end position="548"/>
    </location>
</feature>
<evidence type="ECO:0000256" key="1">
    <source>
        <dbReference type="SAM" id="Phobius"/>
    </source>
</evidence>
<evidence type="ECO:0000313" key="2">
    <source>
        <dbReference type="EMBL" id="KAH8995368.1"/>
    </source>
</evidence>
<name>A0AAD4LP30_9AGAM</name>
<feature type="transmembrane region" description="Helical" evidence="1">
    <location>
        <begin position="614"/>
        <end position="636"/>
    </location>
</feature>
<dbReference type="InterPro" id="IPR007246">
    <property type="entry name" value="Gaa1"/>
</dbReference>
<keyword evidence="3" id="KW-1185">Reference proteome</keyword>
<feature type="transmembrane region" description="Helical" evidence="1">
    <location>
        <begin position="584"/>
        <end position="602"/>
    </location>
</feature>
<feature type="transmembrane region" description="Helical" evidence="1">
    <location>
        <begin position="440"/>
        <end position="460"/>
    </location>
</feature>
<keyword evidence="1" id="KW-1133">Transmembrane helix</keyword>
<proteinExistence type="predicted"/>
<dbReference type="PANTHER" id="PTHR13304:SF0">
    <property type="entry name" value="GLYCOSYLPHOSPHATIDYLINOSITOL ANCHOR ATTACHMENT 1 PROTEIN"/>
    <property type="match status" value="1"/>
</dbReference>
<dbReference type="GO" id="GO:0042765">
    <property type="term" value="C:GPI-anchor transamidase complex"/>
    <property type="evidence" value="ECO:0007669"/>
    <property type="project" value="InterPro"/>
</dbReference>
<feature type="transmembrane region" description="Helical" evidence="1">
    <location>
        <begin position="642"/>
        <end position="667"/>
    </location>
</feature>
<protein>
    <submittedName>
        <fullName evidence="2">Gaa1-like protein</fullName>
    </submittedName>
</protein>
<evidence type="ECO:0000313" key="3">
    <source>
        <dbReference type="Proteomes" id="UP001201163"/>
    </source>
</evidence>
<keyword evidence="1" id="KW-0812">Transmembrane</keyword>
<dbReference type="PANTHER" id="PTHR13304">
    <property type="entry name" value="GLYCOSYLPHOSPHATIDYLINOSITOL ANCHOR ATTACHMENT 1 PROTEIN"/>
    <property type="match status" value="1"/>
</dbReference>
<sequence>MSGRSRAVVRWSPWAGLQDKFTMSSSGIPLIGLVDRIRRRIRQLRPSGDIAARIRKRKKVAAAVGKYLDVLRLGLLATGCLWLLALPLSHLQSGTYIDENALQPSQVNTYWDWGDVHRADKFLQDVTSLLDRNLSSAERAVFFATEFAKSGIPSSTQRYSIPTARGVLNGTNAYAIFSAPRTSGTEAVVISASWKSLTGGYNLRGVSTVLSLATFMKHYSHWSKDIIFVISDSHLDGMHAWLSAYHTPTNPNQDVGPLSIASGVIWTALNIDYPGHSFSHLGVFREGLNGRLPNQDLINSFRVISQHTGGVPVLLYDHYEPSEFPGREQIRSFFPTWLPDWIREHEDVMEYGYRAKNILRHFVYQAKGRASGAHGLFHQYRIDAITLFAVPSNGPHGFHALGRTVESTLRTMNNLLERLHASFFFYIITTPSSFLKIGSYLPSVVLVAASLMFGGLGEWVKAGWVEVKDEYMPSEKEKVANATPNSPKKKWIARRRDLLDAFMVVVTSHLAGLSIFVVICGEWLDTTRLAYIITPMCWVTLVLFRFTLRPPPASANAAPLPVLLKAINMCLASTLISVTSVLNFSLAALLAITLGVPLSFSAPSRSLPVCVTKCAVYAVLAFGWLALSGEVTQAIWDWQVLGVWFAPLVCLIYVPFVLQAGVVSGLAP</sequence>
<comment type="caution">
    <text evidence="2">The sequence shown here is derived from an EMBL/GenBank/DDBJ whole genome shotgun (WGS) entry which is preliminary data.</text>
</comment>
<keyword evidence="1" id="KW-0472">Membrane</keyword>
<accession>A0AAD4LP30</accession>
<dbReference type="EMBL" id="JAKELL010000012">
    <property type="protein sequence ID" value="KAH8995368.1"/>
    <property type="molecule type" value="Genomic_DNA"/>
</dbReference>
<organism evidence="2 3">
    <name type="scientific">Lactarius akahatsu</name>
    <dbReference type="NCBI Taxonomy" id="416441"/>
    <lineage>
        <taxon>Eukaryota</taxon>
        <taxon>Fungi</taxon>
        <taxon>Dikarya</taxon>
        <taxon>Basidiomycota</taxon>
        <taxon>Agaricomycotina</taxon>
        <taxon>Agaricomycetes</taxon>
        <taxon>Russulales</taxon>
        <taxon>Russulaceae</taxon>
        <taxon>Lactarius</taxon>
    </lineage>
</organism>
<reference evidence="2" key="1">
    <citation type="submission" date="2022-01" db="EMBL/GenBank/DDBJ databases">
        <title>Comparative genomics reveals a dynamic genome evolution in the ectomycorrhizal milk-cap (Lactarius) mushrooms.</title>
        <authorList>
            <consortium name="DOE Joint Genome Institute"/>
            <person name="Lebreton A."/>
            <person name="Tang N."/>
            <person name="Kuo A."/>
            <person name="LaButti K."/>
            <person name="Drula E."/>
            <person name="Barry K."/>
            <person name="Clum A."/>
            <person name="Lipzen A."/>
            <person name="Mousain D."/>
            <person name="Ng V."/>
            <person name="Wang R."/>
            <person name="Wang X."/>
            <person name="Dai Y."/>
            <person name="Henrissat B."/>
            <person name="Grigoriev I.V."/>
            <person name="Guerin-Laguette A."/>
            <person name="Yu F."/>
            <person name="Martin F.M."/>
        </authorList>
    </citation>
    <scope>NUCLEOTIDE SEQUENCE</scope>
    <source>
        <strain evidence="2">QP</strain>
    </source>
</reference>
<dbReference type="GO" id="GO:0016255">
    <property type="term" value="P:attachment of GPI anchor to protein"/>
    <property type="evidence" value="ECO:0007669"/>
    <property type="project" value="TreeGrafter"/>
</dbReference>
<dbReference type="Pfam" id="PF04114">
    <property type="entry name" value="Gaa1"/>
    <property type="match status" value="1"/>
</dbReference>
<gene>
    <name evidence="2" type="ORF">EDB92DRAFT_1846533</name>
</gene>
<feature type="transmembrane region" description="Helical" evidence="1">
    <location>
        <begin position="498"/>
        <end position="524"/>
    </location>
</feature>
<dbReference type="AlphaFoldDB" id="A0AAD4LP30"/>
<dbReference type="Proteomes" id="UP001201163">
    <property type="component" value="Unassembled WGS sequence"/>
</dbReference>